<keyword evidence="2" id="KW-0732">Signal</keyword>
<gene>
    <name evidence="4" type="ORF">LTRI10_LOCUS27423</name>
</gene>
<dbReference type="InterPro" id="IPR004314">
    <property type="entry name" value="Neprosin"/>
</dbReference>
<dbReference type="Proteomes" id="UP001497516">
    <property type="component" value="Chromosome 5"/>
</dbReference>
<reference evidence="4 5" key="1">
    <citation type="submission" date="2024-04" db="EMBL/GenBank/DDBJ databases">
        <authorList>
            <person name="Fracassetti M."/>
        </authorList>
    </citation>
    <scope>NUCLEOTIDE SEQUENCE [LARGE SCALE GENOMIC DNA]</scope>
</reference>
<dbReference type="Gene3D" id="3.90.1320.10">
    <property type="entry name" value="Outer-capsid protein sigma 3, large lobe"/>
    <property type="match status" value="1"/>
</dbReference>
<evidence type="ECO:0000313" key="5">
    <source>
        <dbReference type="Proteomes" id="UP001497516"/>
    </source>
</evidence>
<dbReference type="PANTHER" id="PTHR31589">
    <property type="entry name" value="PROTEIN, PUTATIVE (DUF239)-RELATED-RELATED"/>
    <property type="match status" value="1"/>
</dbReference>
<name>A0AAV2EKC7_9ROSI</name>
<sequence>MELVHILLIVLGGALVLGNTVARGREAVTTIQSEDGDVIECIAIQKQPAFDHPALRNHTIQLAPTHDYQSGKRRPEKRQPLAPPQPWRRSGSCPHGTIPLRRRRPPKISTESTSAGQLLLEESPNYMRKNRSRAVLMAAGYIYSGVKGDIKVWNPNVEDDDYSVSHVGLTSGGRHDFENIRSGWMVNPKFYGDRVTRLFVYWTVDGSNQTGCFDLSCSGFVQTSKEIALGAAINPITLPGELTSEITIYISRDAVTGNWWVEYGEGTYLGYWPRELFGLLAAGGAETAEWGGEVYSPKLGQRPHTTTAMGSGRPPDPVWGSSGSVKRIRVLENSAELRFPQYVSTYTDEFNCYDVEYWSDYMPDPEFYYGGPGRSYKCP</sequence>
<dbReference type="Pfam" id="PF03080">
    <property type="entry name" value="Neprosin"/>
    <property type="match status" value="1"/>
</dbReference>
<proteinExistence type="predicted"/>
<dbReference type="PANTHER" id="PTHR31589:SF111">
    <property type="entry name" value="NEPROSIN DOMAIN-CONTAINING PROTEIN"/>
    <property type="match status" value="1"/>
</dbReference>
<dbReference type="PROSITE" id="PS52045">
    <property type="entry name" value="NEPROSIN_PEP_CD"/>
    <property type="match status" value="1"/>
</dbReference>
<dbReference type="InterPro" id="IPR053168">
    <property type="entry name" value="Glutamic_endopeptidase"/>
</dbReference>
<evidence type="ECO:0000313" key="4">
    <source>
        <dbReference type="EMBL" id="CAL1386359.1"/>
    </source>
</evidence>
<accession>A0AAV2EKC7</accession>
<evidence type="ECO:0000256" key="2">
    <source>
        <dbReference type="SAM" id="SignalP"/>
    </source>
</evidence>
<keyword evidence="5" id="KW-1185">Reference proteome</keyword>
<dbReference type="InterPro" id="IPR025521">
    <property type="entry name" value="Neprosin_propep"/>
</dbReference>
<protein>
    <recommendedName>
        <fullName evidence="3">Neprosin PEP catalytic domain-containing protein</fullName>
    </recommendedName>
</protein>
<feature type="domain" description="Neprosin PEP catalytic" evidence="3">
    <location>
        <begin position="119"/>
        <end position="379"/>
    </location>
</feature>
<evidence type="ECO:0000259" key="3">
    <source>
        <dbReference type="PROSITE" id="PS52045"/>
    </source>
</evidence>
<dbReference type="Pfam" id="PF14365">
    <property type="entry name" value="Neprosin_AP"/>
    <property type="match status" value="1"/>
</dbReference>
<dbReference type="EMBL" id="OZ034818">
    <property type="protein sequence ID" value="CAL1386359.1"/>
    <property type="molecule type" value="Genomic_DNA"/>
</dbReference>
<dbReference type="AlphaFoldDB" id="A0AAV2EKC7"/>
<feature type="region of interest" description="Disordered" evidence="1">
    <location>
        <begin position="66"/>
        <end position="114"/>
    </location>
</feature>
<feature type="chain" id="PRO_5043808078" description="Neprosin PEP catalytic domain-containing protein" evidence="2">
    <location>
        <begin position="19"/>
        <end position="379"/>
    </location>
</feature>
<feature type="signal peptide" evidence="2">
    <location>
        <begin position="1"/>
        <end position="18"/>
    </location>
</feature>
<evidence type="ECO:0000256" key="1">
    <source>
        <dbReference type="SAM" id="MobiDB-lite"/>
    </source>
</evidence>
<organism evidence="4 5">
    <name type="scientific">Linum trigynum</name>
    <dbReference type="NCBI Taxonomy" id="586398"/>
    <lineage>
        <taxon>Eukaryota</taxon>
        <taxon>Viridiplantae</taxon>
        <taxon>Streptophyta</taxon>
        <taxon>Embryophyta</taxon>
        <taxon>Tracheophyta</taxon>
        <taxon>Spermatophyta</taxon>
        <taxon>Magnoliopsida</taxon>
        <taxon>eudicotyledons</taxon>
        <taxon>Gunneridae</taxon>
        <taxon>Pentapetalae</taxon>
        <taxon>rosids</taxon>
        <taxon>fabids</taxon>
        <taxon>Malpighiales</taxon>
        <taxon>Linaceae</taxon>
        <taxon>Linum</taxon>
    </lineage>
</organism>